<evidence type="ECO:0000313" key="3">
    <source>
        <dbReference type="Proteomes" id="UP000028878"/>
    </source>
</evidence>
<dbReference type="Pfam" id="PF05729">
    <property type="entry name" value="NACHT"/>
    <property type="match status" value="1"/>
</dbReference>
<dbReference type="EMBL" id="CCAE010000018">
    <property type="protein sequence ID" value="CDN88068.1"/>
    <property type="molecule type" value="Genomic_DNA"/>
</dbReference>
<feature type="domain" description="NACHT" evidence="1">
    <location>
        <begin position="116"/>
        <end position="212"/>
    </location>
</feature>
<dbReference type="InterPro" id="IPR007111">
    <property type="entry name" value="NACHT_NTPase"/>
</dbReference>
<protein>
    <submittedName>
        <fullName evidence="2">Putative NTPase (NACHT family)</fullName>
    </submittedName>
</protein>
<organism evidence="2 3">
    <name type="scientific">Hydrogenophaga intermedia</name>
    <dbReference type="NCBI Taxonomy" id="65786"/>
    <lineage>
        <taxon>Bacteria</taxon>
        <taxon>Pseudomonadati</taxon>
        <taxon>Pseudomonadota</taxon>
        <taxon>Betaproteobacteria</taxon>
        <taxon>Burkholderiales</taxon>
        <taxon>Comamonadaceae</taxon>
        <taxon>Hydrogenophaga</taxon>
    </lineage>
</organism>
<gene>
    <name evidence="2" type="ORF">BN948_02500</name>
</gene>
<evidence type="ECO:0000259" key="1">
    <source>
        <dbReference type="PROSITE" id="PS50837"/>
    </source>
</evidence>
<name>A0A1L1PDI0_HYDIT</name>
<keyword evidence="3" id="KW-1185">Reference proteome</keyword>
<dbReference type="AlphaFoldDB" id="A0A1L1PDI0"/>
<proteinExistence type="predicted"/>
<reference evidence="3" key="1">
    <citation type="submission" date="2014-11" db="EMBL/GenBank/DDBJ databases">
        <title>Draft genome sequence of Hydrogenophaga intermedia S1.</title>
        <authorList>
            <person name="Gan H.M."/>
            <person name="Chew T.H."/>
            <person name="Stolz A."/>
        </authorList>
    </citation>
    <scope>NUCLEOTIDE SEQUENCE [LARGE SCALE GENOMIC DNA]</scope>
    <source>
        <strain evidence="3">S1</strain>
    </source>
</reference>
<sequence>MRQGVAVSFFAEFCLTVGNKLMGSVGANALTYVARALRKRMPSSLNIIRLERTYLRRVAKEVEKMPVIYRGIELNTRTEYVEASLNTLTEAADSLRLPRRGHDATKLRNHEVNRARRIVWLGEAGIGKTTLLRKTVLEIASRQISEESLIKQDGLIPIYVPLKAVSVSHPAPVLYYILNSIDYFRGYWGKRRLLRLARSQRLAIFLDGYDEIPYIDKARLIESELGILLSNHLFLDTWLSPSRDYGEIQRAMQTCRIWMTSRKEFFFAHRVSLSKASCFEVCGLSSNGAELIRKILIYYQKKIKREGGKPLDEGAFLSSLHTGIKIGLADLSNNPLFLTILAYAIFEAMRNGEEVSKVWRHGQGGIISACANQLLLDMDKEKFEPISSIDRFRLVNNRARWAHQKLLIVRRIAWCGYERGIAIYNSADIERVARELVNDAKGMQDRDDILRGMGSDDFSVNVVAQICYSGILVGVLNSEREVVYDFIHRRFRESLATQCVLEDVGIERLCELIHIPSMSELGMVVAREEGRWYQVSLAVMEKIFVLDKERQEYWHVSALLAGLFQLPTDLLDKRLLFRQLLEKCFDRSVYPVLDHRLLSFLNIQTCPGVREFILTAINAAAQHSDYAKLGFCLPILLTIDPIEHEAQIERLLESCNKLNDFARSVMTAASTKATEHRVAVERLLARAFKEGFTPNDPITLATINLFLRKPGGGRIIEWDLSGVINLLQKNEIASSTIIETVISFQEQVNNLPDEESGGGSARNRLLGSRFPLDGNWREAADK</sequence>
<dbReference type="PROSITE" id="PS50837">
    <property type="entry name" value="NACHT"/>
    <property type="match status" value="1"/>
</dbReference>
<evidence type="ECO:0000313" key="2">
    <source>
        <dbReference type="EMBL" id="CDN88068.1"/>
    </source>
</evidence>
<dbReference type="InterPro" id="IPR027417">
    <property type="entry name" value="P-loop_NTPase"/>
</dbReference>
<dbReference type="Proteomes" id="UP000028878">
    <property type="component" value="Unassembled WGS sequence"/>
</dbReference>
<dbReference type="Gene3D" id="3.40.50.300">
    <property type="entry name" value="P-loop containing nucleotide triphosphate hydrolases"/>
    <property type="match status" value="1"/>
</dbReference>
<accession>A0A1L1PDI0</accession>